<evidence type="ECO:0000313" key="2">
    <source>
        <dbReference type="EMBL" id="MDT0276656.1"/>
    </source>
</evidence>
<dbReference type="Pfam" id="PF10593">
    <property type="entry name" value="Z1"/>
    <property type="match status" value="1"/>
</dbReference>
<reference evidence="3" key="1">
    <citation type="submission" date="2023-07" db="EMBL/GenBank/DDBJ databases">
        <title>30 novel species of actinomycetes from the DSMZ collection.</title>
        <authorList>
            <person name="Nouioui I."/>
        </authorList>
    </citation>
    <scope>NUCLEOTIDE SEQUENCE [LARGE SCALE GENOMIC DNA]</scope>
    <source>
        <strain evidence="3">DSM 46792</strain>
    </source>
</reference>
<feature type="domain" description="Putative endonuclease Z1" evidence="1">
    <location>
        <begin position="487"/>
        <end position="753"/>
    </location>
</feature>
<gene>
    <name evidence="2" type="ORF">RM425_12165</name>
</gene>
<proteinExistence type="predicted"/>
<keyword evidence="3" id="KW-1185">Reference proteome</keyword>
<evidence type="ECO:0000313" key="3">
    <source>
        <dbReference type="Proteomes" id="UP001183222"/>
    </source>
</evidence>
<sequence length="1020" mass="113309">MSEAVGLVPALKSLDGEAPSGLLDTVNFFLKKARADKLDESVLVEALATPDVNNQARVRFQLLISRWDADSSSSWATKTTAHSADRRLSIYDLLEIGDDSRERLDEVYPRDPGAIVIEGGDGDWDPWYDAGRQSERDFYWNAYSGLLAKSGWNAQALGRLDTATTSVVRRLADPTWSDRYQSKGLVVGYVQSGKTANFTGVLAKAVDAGYRLIIVLTGTVEILRRQTQRRLDMELVGVENILGGIDEADATKVAETDYHQDQDWLDGKFLRHNVPIWTLDDAPTIRRLSTYSGDYKRLKQGLAALDFRAGHELADKQRPLYDPVNLFRSDVRLAIVKKNSTVLKRLVDDLGEIHAELGEIPTLIIDDEADQASVNTKKQRNPTAEEKERTAVNRRIADLLKVLKRAQYVGYTATPFANVFVDPDDSEDIFPKDFIVTLDRPHGYMGASDFHDLDVDFGGEPKTIHNSNEKAFVRDLTSTSADKRVAELQEAIDAFVLTGTIKLYRREPCGEPFRHHTMLVHESVKMADHAALADEIRELWKQAGYDTTVGLQRLQRLFETDVQPVTAALHGRATRTADAVGDPAPAMLPTPQTFEELTAGGWIGKALDLIDAGTSPVIVVNGAAEKDYEQDALDFQTANVWKILVGGAKLSRGFTVEGLTISYYTRRTQQADTLMQMGRWFGFRRGYRDLVRLYIGRNVPGPRTQTIDLYEAFEAVVRDEEDFRAELARYAALNEETGQPQVRPEDVPPMVFQQLPWLKPTASNKMYNAELTTQGVGGQLQDFPRQAEREQGQHNDKHFELVQPLLDRLEDRGQFEYVDPTSNQVRTYDARYGIVDAKVLLEAISGFKWTPNYKFSPHLKFMASAIAEGTLTDFAVLVPTLTGAPEHRIGNRKELFSILKRARRGGGRGGFSGSSFRQRAAVETIAGKRVGSPLTLDTTGGPVAQALHTATRGGLLLTFALDAENPDVKPQDLQQTQDIPSADIASLFSYALPYLSAPSGRIGFKTRKSGAGAIIDRSDL</sequence>
<accession>A0ABU2K8Y6</accession>
<comment type="caution">
    <text evidence="2">The sequence shown here is derived from an EMBL/GenBank/DDBJ whole genome shotgun (WGS) entry which is preliminary data.</text>
</comment>
<evidence type="ECO:0000259" key="1">
    <source>
        <dbReference type="Pfam" id="PF10593"/>
    </source>
</evidence>
<dbReference type="InterPro" id="IPR018310">
    <property type="entry name" value="Put_endonuclease_Z1-dom"/>
</dbReference>
<dbReference type="RefSeq" id="WP_311345472.1">
    <property type="nucleotide sequence ID" value="NZ_JAVREI010000007.1"/>
</dbReference>
<organism evidence="2 3">
    <name type="scientific">Blastococcus goldschmidtiae</name>
    <dbReference type="NCBI Taxonomy" id="3075546"/>
    <lineage>
        <taxon>Bacteria</taxon>
        <taxon>Bacillati</taxon>
        <taxon>Actinomycetota</taxon>
        <taxon>Actinomycetes</taxon>
        <taxon>Geodermatophilales</taxon>
        <taxon>Geodermatophilaceae</taxon>
        <taxon>Blastococcus</taxon>
    </lineage>
</organism>
<protein>
    <submittedName>
        <fullName evidence="2">Z1 domain-containing protein</fullName>
    </submittedName>
</protein>
<dbReference type="Proteomes" id="UP001183222">
    <property type="component" value="Unassembled WGS sequence"/>
</dbReference>
<name>A0ABU2K8Y6_9ACTN</name>
<dbReference type="EMBL" id="JAVREI010000007">
    <property type="protein sequence ID" value="MDT0276656.1"/>
    <property type="molecule type" value="Genomic_DNA"/>
</dbReference>